<keyword evidence="4" id="KW-1185">Reference proteome</keyword>
<evidence type="ECO:0000256" key="1">
    <source>
        <dbReference type="SAM" id="MobiDB-lite"/>
    </source>
</evidence>
<dbReference type="RefSeq" id="WP_181584444.1">
    <property type="nucleotide sequence ID" value="NZ_CP059399.1"/>
</dbReference>
<dbReference type="AlphaFoldDB" id="A0A7D6ZML5"/>
<dbReference type="EMBL" id="CP059399">
    <property type="protein sequence ID" value="QLY33280.1"/>
    <property type="molecule type" value="Genomic_DNA"/>
</dbReference>
<accession>A0A7D6ZML5</accession>
<dbReference type="Proteomes" id="UP000515512">
    <property type="component" value="Chromosome"/>
</dbReference>
<reference evidence="3 4" key="1">
    <citation type="submission" date="2020-07" db="EMBL/GenBank/DDBJ databases">
        <authorList>
            <person name="Zhuang K."/>
            <person name="Ran Y."/>
        </authorList>
    </citation>
    <scope>NUCLEOTIDE SEQUENCE [LARGE SCALE GENOMIC DNA]</scope>
    <source>
        <strain evidence="3 4">WCH-YHL-001</strain>
    </source>
</reference>
<keyword evidence="2" id="KW-0812">Transmembrane</keyword>
<organism evidence="3 4">
    <name type="scientific">Nocardia huaxiensis</name>
    <dbReference type="NCBI Taxonomy" id="2755382"/>
    <lineage>
        <taxon>Bacteria</taxon>
        <taxon>Bacillati</taxon>
        <taxon>Actinomycetota</taxon>
        <taxon>Actinomycetes</taxon>
        <taxon>Mycobacteriales</taxon>
        <taxon>Nocardiaceae</taxon>
        <taxon>Nocardia</taxon>
    </lineage>
</organism>
<feature type="region of interest" description="Disordered" evidence="1">
    <location>
        <begin position="184"/>
        <end position="204"/>
    </location>
</feature>
<evidence type="ECO:0000256" key="2">
    <source>
        <dbReference type="SAM" id="Phobius"/>
    </source>
</evidence>
<dbReference type="KEGG" id="nhu:H0264_14510"/>
<sequence>MIRNHFRTLTIGVTAGAITGVVTVAGIIAWDEHDPWGMLCHAVARRRLSPAERWELDRLRAEQANQRSADARVRDLQTATTRAKFRPDLLAVGIKASTLEELPIPALIFEVLRASELSRSADGTMPATTRDMWWNQRNALLDEFDQRRGWDVKRHLSELDQLRLDSAQKKVALHRYTLPPAAASPDLDPFGDPADDYFNASGPY</sequence>
<keyword evidence="2" id="KW-1133">Transmembrane helix</keyword>
<proteinExistence type="predicted"/>
<protein>
    <submittedName>
        <fullName evidence="3">Uncharacterized protein</fullName>
    </submittedName>
</protein>
<evidence type="ECO:0000313" key="4">
    <source>
        <dbReference type="Proteomes" id="UP000515512"/>
    </source>
</evidence>
<evidence type="ECO:0000313" key="3">
    <source>
        <dbReference type="EMBL" id="QLY33280.1"/>
    </source>
</evidence>
<keyword evidence="2" id="KW-0472">Membrane</keyword>
<gene>
    <name evidence="3" type="ORF">H0264_14510</name>
</gene>
<feature type="transmembrane region" description="Helical" evidence="2">
    <location>
        <begin position="9"/>
        <end position="30"/>
    </location>
</feature>
<name>A0A7D6ZML5_9NOCA</name>